<organism evidence="1 2">
    <name type="scientific">Halapricum desulfuricans</name>
    <dbReference type="NCBI Taxonomy" id="2841257"/>
    <lineage>
        <taxon>Archaea</taxon>
        <taxon>Methanobacteriati</taxon>
        <taxon>Methanobacteriota</taxon>
        <taxon>Stenosarchaea group</taxon>
        <taxon>Halobacteria</taxon>
        <taxon>Halobacteriales</taxon>
        <taxon>Haloarculaceae</taxon>
        <taxon>Halapricum</taxon>
    </lineage>
</organism>
<evidence type="ECO:0000313" key="2">
    <source>
        <dbReference type="Proteomes" id="UP000662973"/>
    </source>
</evidence>
<dbReference type="EMBL" id="CP064788">
    <property type="protein sequence ID" value="QSG09350.1"/>
    <property type="molecule type" value="Genomic_DNA"/>
</dbReference>
<dbReference type="KEGG" id="hds:HSR122_1965"/>
<accession>A0A897N4M5</accession>
<proteinExistence type="predicted"/>
<keyword evidence="2" id="KW-1185">Reference proteome</keyword>
<gene>
    <name evidence="1" type="ORF">HSR122_1965</name>
</gene>
<sequence length="81" mass="9365">MTETQFTKVAGLGELHPDYWSELLSHPETTIEIQHCGKPIYYGNVRVSRPRVRCIHDGKEYSAKISIAVETTKPHKWRVNE</sequence>
<dbReference type="Proteomes" id="UP000662973">
    <property type="component" value="Chromosome"/>
</dbReference>
<name>A0A897N4M5_9EURY</name>
<dbReference type="AlphaFoldDB" id="A0A897N4M5"/>
<reference evidence="1 2" key="1">
    <citation type="submission" date="2020-11" db="EMBL/GenBank/DDBJ databases">
        <title>Carbohydrate-dependent, anaerobic sulfur respiration: A novel catabolism in halophilic archaea.</title>
        <authorList>
            <person name="Sorokin D.Y."/>
            <person name="Messina E."/>
            <person name="Smedile F."/>
            <person name="La Cono V."/>
            <person name="Hallsworth J.E."/>
            <person name="Yakimov M.M."/>
        </authorList>
    </citation>
    <scope>NUCLEOTIDE SEQUENCE [LARGE SCALE GENOMIC DNA]</scope>
    <source>
        <strain evidence="1 2">HSR12-2</strain>
    </source>
</reference>
<protein>
    <submittedName>
        <fullName evidence="1">Uncharacterized protein</fullName>
    </submittedName>
</protein>
<evidence type="ECO:0000313" key="1">
    <source>
        <dbReference type="EMBL" id="QSG09350.1"/>
    </source>
</evidence>